<evidence type="ECO:0000259" key="5">
    <source>
        <dbReference type="Pfam" id="PF19335"/>
    </source>
</evidence>
<dbReference type="Pfam" id="PF25975">
    <property type="entry name" value="CzcB_C"/>
    <property type="match status" value="1"/>
</dbReference>
<feature type="domain" description="CzcB-like C-terminal circularly permuted SH3-like" evidence="9">
    <location>
        <begin position="332"/>
        <end position="392"/>
    </location>
</feature>
<evidence type="ECO:0000256" key="2">
    <source>
        <dbReference type="ARBA" id="ARBA00022448"/>
    </source>
</evidence>
<dbReference type="GO" id="GO:0015679">
    <property type="term" value="P:plasma membrane copper ion transport"/>
    <property type="evidence" value="ECO:0007669"/>
    <property type="project" value="TreeGrafter"/>
</dbReference>
<proteinExistence type="inferred from homology"/>
<evidence type="ECO:0000259" key="8">
    <source>
        <dbReference type="Pfam" id="PF25954"/>
    </source>
</evidence>
<accession>A0A9W6B2M6</accession>
<dbReference type="Pfam" id="PF25954">
    <property type="entry name" value="Beta-barrel_RND_2"/>
    <property type="match status" value="1"/>
</dbReference>
<evidence type="ECO:0000259" key="4">
    <source>
        <dbReference type="Pfam" id="PF11827"/>
    </source>
</evidence>
<dbReference type="Pfam" id="PF25869">
    <property type="entry name" value="3HB_CusB"/>
    <property type="match status" value="1"/>
</dbReference>
<dbReference type="Pfam" id="PF25919">
    <property type="entry name" value="BSH_CusB"/>
    <property type="match status" value="1"/>
</dbReference>
<dbReference type="Proteomes" id="UP001143545">
    <property type="component" value="Unassembled WGS sequence"/>
</dbReference>
<reference evidence="10" key="1">
    <citation type="submission" date="2022-07" db="EMBL/GenBank/DDBJ databases">
        <title>Taxonomy of Novel Oxalotrophic and Methylotrophic Bacteria.</title>
        <authorList>
            <person name="Sahin N."/>
            <person name="Tani A."/>
        </authorList>
    </citation>
    <scope>NUCLEOTIDE SEQUENCE</scope>
    <source>
        <strain evidence="10">AM327</strain>
    </source>
</reference>
<dbReference type="PANTHER" id="PTHR30097:SF15">
    <property type="entry name" value="CATION EFFLUX SYSTEM PROTEIN CUSB"/>
    <property type="match status" value="1"/>
</dbReference>
<dbReference type="FunFam" id="2.40.30.170:FF:000010">
    <property type="entry name" value="Efflux RND transporter periplasmic adaptor subunit"/>
    <property type="match status" value="1"/>
</dbReference>
<evidence type="ECO:0008006" key="12">
    <source>
        <dbReference type="Google" id="ProtNLM"/>
    </source>
</evidence>
<dbReference type="GO" id="GO:0060003">
    <property type="term" value="P:copper ion export"/>
    <property type="evidence" value="ECO:0007669"/>
    <property type="project" value="TreeGrafter"/>
</dbReference>
<keyword evidence="3" id="KW-0812">Transmembrane</keyword>
<dbReference type="InterPro" id="IPR058792">
    <property type="entry name" value="Beta-barrel_RND_2"/>
</dbReference>
<dbReference type="InterPro" id="IPR021782">
    <property type="entry name" value="DUF3347"/>
</dbReference>
<dbReference type="PANTHER" id="PTHR30097">
    <property type="entry name" value="CATION EFFLUX SYSTEM PROTEIN CUSB"/>
    <property type="match status" value="1"/>
</dbReference>
<feature type="domain" description="CusB-like beta-barrel" evidence="8">
    <location>
        <begin position="245"/>
        <end position="321"/>
    </location>
</feature>
<dbReference type="GO" id="GO:0022857">
    <property type="term" value="F:transmembrane transporter activity"/>
    <property type="evidence" value="ECO:0007669"/>
    <property type="project" value="InterPro"/>
</dbReference>
<dbReference type="InterPro" id="IPR006143">
    <property type="entry name" value="RND_pump_MFP"/>
</dbReference>
<dbReference type="InterPro" id="IPR058790">
    <property type="entry name" value="BSH_CusB"/>
</dbReference>
<dbReference type="AlphaFoldDB" id="A0A9W6B2M6"/>
<organism evidence="10 11">
    <name type="scientific">Neptunitalea chrysea</name>
    <dbReference type="NCBI Taxonomy" id="1647581"/>
    <lineage>
        <taxon>Bacteria</taxon>
        <taxon>Pseudomonadati</taxon>
        <taxon>Bacteroidota</taxon>
        <taxon>Flavobacteriia</taxon>
        <taxon>Flavobacteriales</taxon>
        <taxon>Flavobacteriaceae</taxon>
        <taxon>Neptunitalea</taxon>
    </lineage>
</organism>
<feature type="transmembrane region" description="Helical" evidence="3">
    <location>
        <begin position="5"/>
        <end position="22"/>
    </location>
</feature>
<dbReference type="NCBIfam" id="TIGR01730">
    <property type="entry name" value="RND_mfp"/>
    <property type="match status" value="1"/>
</dbReference>
<keyword evidence="3" id="KW-0472">Membrane</keyword>
<dbReference type="Gene3D" id="2.40.30.170">
    <property type="match status" value="1"/>
</dbReference>
<dbReference type="GO" id="GO:0046914">
    <property type="term" value="F:transition metal ion binding"/>
    <property type="evidence" value="ECO:0007669"/>
    <property type="project" value="TreeGrafter"/>
</dbReference>
<evidence type="ECO:0000259" key="9">
    <source>
        <dbReference type="Pfam" id="PF25975"/>
    </source>
</evidence>
<name>A0A9W6B2M6_9FLAO</name>
<evidence type="ECO:0000256" key="3">
    <source>
        <dbReference type="SAM" id="Phobius"/>
    </source>
</evidence>
<comment type="caution">
    <text evidence="10">The sequence shown here is derived from an EMBL/GenBank/DDBJ whole genome shotgun (WGS) entry which is preliminary data.</text>
</comment>
<sequence>MKKYISYILLLIVGIALGWLLFHTSTPNNNNNESHNHTNTEQLWTCSMHPQIIQNKPDDCPICGMELIPLEQNSNGLAPNQFKLSENAMALANIQTSIVDSTADNENGLNLSGTITENEKGNKTQISYFSGRIEKLYVNFEGQKIASGQQLATIYSPQLITAQQELLTAISLQESNPKLYNSVVKKLKLWKLSDSQIQTIETSGKIIEYFPVYATISGTILEKLVNEGDQVKQGQSLFKISNLNTVWANFDVYENNIKHIQKGQEIGIKTTAYPGENFSGKVTFINPVLNTTSRTITVRTELKNDKQLWKPGMFVEALIKTKNNKSTKKCYIPETAILWTGKRSVVYIKVNKQDPVFEMRNVTLGQKSGNTYEVLEGLQAGDEIVTNGTFTVDAAAQLQNKPSMMNQPSEKNATHDKEIDTIKRFEVSNMFMKQLNSLYTDYIALKTALVNDDFEKSKTYIQDIDESLAKVDMKLLKTAESHKVWMSTKKNINDAVSSFKKAETIAQQRDSFYIISQKMIQLIKAFGVQKQVFVQYCPMGNNNNGAFWLSNDNEIKNPYYGNAMLTCGNVAETIPE</sequence>
<dbReference type="InterPro" id="IPR058649">
    <property type="entry name" value="CzcB_C"/>
</dbReference>
<dbReference type="Pfam" id="PF11827">
    <property type="entry name" value="DUF3347"/>
    <property type="match status" value="1"/>
</dbReference>
<feature type="domain" description="CusB-like barrel-sandwich hybrid" evidence="7">
    <location>
        <begin position="130"/>
        <end position="240"/>
    </location>
</feature>
<protein>
    <recommendedName>
        <fullName evidence="12">Membrane fusion protein, Cu(I)/Ag(I) efflux system</fullName>
    </recommendedName>
</protein>
<keyword evidence="11" id="KW-1185">Reference proteome</keyword>
<dbReference type="Pfam" id="PF19335">
    <property type="entry name" value="HMBD"/>
    <property type="match status" value="1"/>
</dbReference>
<dbReference type="SUPFAM" id="SSF111369">
    <property type="entry name" value="HlyD-like secretion proteins"/>
    <property type="match status" value="1"/>
</dbReference>
<dbReference type="InterPro" id="IPR058791">
    <property type="entry name" value="3HB_CusB"/>
</dbReference>
<dbReference type="RefSeq" id="WP_281751556.1">
    <property type="nucleotide sequence ID" value="NZ_BRVP01000002.1"/>
</dbReference>
<feature type="domain" description="DUF3347" evidence="4">
    <location>
        <begin position="438"/>
        <end position="530"/>
    </location>
</feature>
<feature type="domain" description="Heavy metal binding" evidence="5">
    <location>
        <begin position="44"/>
        <end position="69"/>
    </location>
</feature>
<evidence type="ECO:0000259" key="6">
    <source>
        <dbReference type="Pfam" id="PF25869"/>
    </source>
</evidence>
<comment type="similarity">
    <text evidence="1">Belongs to the membrane fusion protein (MFP) (TC 8.A.1) family.</text>
</comment>
<gene>
    <name evidence="10" type="ORF">NBRC110019_02670</name>
</gene>
<dbReference type="EMBL" id="BRVP01000002">
    <property type="protein sequence ID" value="GLB51228.1"/>
    <property type="molecule type" value="Genomic_DNA"/>
</dbReference>
<dbReference type="GO" id="GO:0030288">
    <property type="term" value="C:outer membrane-bounded periplasmic space"/>
    <property type="evidence" value="ECO:0007669"/>
    <property type="project" value="TreeGrafter"/>
</dbReference>
<keyword evidence="2" id="KW-0813">Transport</keyword>
<dbReference type="InterPro" id="IPR051909">
    <property type="entry name" value="MFP_Cation_Efflux"/>
</dbReference>
<dbReference type="GO" id="GO:0016020">
    <property type="term" value="C:membrane"/>
    <property type="evidence" value="ECO:0007669"/>
    <property type="project" value="InterPro"/>
</dbReference>
<feature type="domain" description="CusB-like three alpha-helical bundle" evidence="6">
    <location>
        <begin position="159"/>
        <end position="206"/>
    </location>
</feature>
<keyword evidence="3" id="KW-1133">Transmembrane helix</keyword>
<evidence type="ECO:0000313" key="10">
    <source>
        <dbReference type="EMBL" id="GLB51228.1"/>
    </source>
</evidence>
<dbReference type="InterPro" id="IPR045800">
    <property type="entry name" value="HMBD"/>
</dbReference>
<evidence type="ECO:0000313" key="11">
    <source>
        <dbReference type="Proteomes" id="UP001143545"/>
    </source>
</evidence>
<evidence type="ECO:0000256" key="1">
    <source>
        <dbReference type="ARBA" id="ARBA00009477"/>
    </source>
</evidence>
<dbReference type="Gene3D" id="2.40.420.20">
    <property type="match status" value="1"/>
</dbReference>
<evidence type="ECO:0000259" key="7">
    <source>
        <dbReference type="Pfam" id="PF25919"/>
    </source>
</evidence>